<reference evidence="2 3" key="1">
    <citation type="submission" date="2023-05" db="EMBL/GenBank/DDBJ databases">
        <title>B98-5 Cell Line De Novo Hybrid Assembly: An Optical Mapping Approach.</title>
        <authorList>
            <person name="Kananen K."/>
            <person name="Auerbach J.A."/>
            <person name="Kautto E."/>
            <person name="Blachly J.S."/>
        </authorList>
    </citation>
    <scope>NUCLEOTIDE SEQUENCE [LARGE SCALE GENOMIC DNA]</scope>
    <source>
        <strain evidence="2">B95-8</strain>
        <tissue evidence="2">Cell line</tissue>
    </source>
</reference>
<feature type="non-terminal residue" evidence="2">
    <location>
        <position position="55"/>
    </location>
</feature>
<dbReference type="Proteomes" id="UP001266305">
    <property type="component" value="Unassembled WGS sequence"/>
</dbReference>
<dbReference type="EMBL" id="JASSZA010000001">
    <property type="protein sequence ID" value="KAK2118944.1"/>
    <property type="molecule type" value="Genomic_DNA"/>
</dbReference>
<accession>A0ABQ9WD19</accession>
<feature type="non-terminal residue" evidence="2">
    <location>
        <position position="1"/>
    </location>
</feature>
<proteinExistence type="predicted"/>
<protein>
    <submittedName>
        <fullName evidence="2">Nedd4 interacting protein</fullName>
    </submittedName>
</protein>
<feature type="compositionally biased region" description="Polar residues" evidence="1">
    <location>
        <begin position="45"/>
        <end position="55"/>
    </location>
</feature>
<feature type="region of interest" description="Disordered" evidence="1">
    <location>
        <begin position="1"/>
        <end position="55"/>
    </location>
</feature>
<gene>
    <name evidence="2" type="primary">NDFIP2</name>
    <name evidence="2" type="ORF">P7K49_000330</name>
</gene>
<feature type="compositionally biased region" description="Polar residues" evidence="1">
    <location>
        <begin position="15"/>
        <end position="31"/>
    </location>
</feature>
<comment type="caution">
    <text evidence="2">The sequence shown here is derived from an EMBL/GenBank/DDBJ whole genome shotgun (WGS) entry which is preliminary data.</text>
</comment>
<sequence>LLNEEDNSESLAIEQPSTSNPAPQIVQSASSAPALETDSSPPPYSSITVEVPTTS</sequence>
<evidence type="ECO:0000313" key="2">
    <source>
        <dbReference type="EMBL" id="KAK2118944.1"/>
    </source>
</evidence>
<evidence type="ECO:0000256" key="1">
    <source>
        <dbReference type="SAM" id="MobiDB-lite"/>
    </source>
</evidence>
<evidence type="ECO:0000313" key="3">
    <source>
        <dbReference type="Proteomes" id="UP001266305"/>
    </source>
</evidence>
<organism evidence="2 3">
    <name type="scientific">Saguinus oedipus</name>
    <name type="common">Cotton-top tamarin</name>
    <name type="synonym">Oedipomidas oedipus</name>
    <dbReference type="NCBI Taxonomy" id="9490"/>
    <lineage>
        <taxon>Eukaryota</taxon>
        <taxon>Metazoa</taxon>
        <taxon>Chordata</taxon>
        <taxon>Craniata</taxon>
        <taxon>Vertebrata</taxon>
        <taxon>Euteleostomi</taxon>
        <taxon>Mammalia</taxon>
        <taxon>Eutheria</taxon>
        <taxon>Euarchontoglires</taxon>
        <taxon>Primates</taxon>
        <taxon>Haplorrhini</taxon>
        <taxon>Platyrrhini</taxon>
        <taxon>Cebidae</taxon>
        <taxon>Callitrichinae</taxon>
        <taxon>Saguinus</taxon>
    </lineage>
</organism>
<keyword evidence="3" id="KW-1185">Reference proteome</keyword>
<name>A0ABQ9WD19_SAGOE</name>